<evidence type="ECO:0000259" key="2">
    <source>
        <dbReference type="SMART" id="SM00942"/>
    </source>
</evidence>
<dbReference type="Gene3D" id="3.40.50.300">
    <property type="entry name" value="P-loop containing nucleotide triphosphate hydrolases"/>
    <property type="match status" value="1"/>
</dbReference>
<dbReference type="EMBL" id="CP001275">
    <property type="protein sequence ID" value="ACM04832.1"/>
    <property type="molecule type" value="Genomic_DNA"/>
</dbReference>
<dbReference type="Pfam" id="PF08708">
    <property type="entry name" value="PriCT_1"/>
    <property type="match status" value="1"/>
</dbReference>
<feature type="domain" description="DNA primase/polymerase bifunctional N-terminal" evidence="3">
    <location>
        <begin position="12"/>
        <end position="174"/>
    </location>
</feature>
<evidence type="ECO:0000313" key="5">
    <source>
        <dbReference type="Proteomes" id="UP000000447"/>
    </source>
</evidence>
<dbReference type="InterPro" id="IPR014820">
    <property type="entry name" value="PriCT_1"/>
</dbReference>
<feature type="region of interest" description="Disordered" evidence="1">
    <location>
        <begin position="704"/>
        <end position="731"/>
    </location>
</feature>
<dbReference type="eggNOG" id="COG3598">
    <property type="taxonomic scope" value="Bacteria"/>
</dbReference>
<name>B9KYK4_THERP</name>
<evidence type="ECO:0000259" key="3">
    <source>
        <dbReference type="SMART" id="SM00943"/>
    </source>
</evidence>
<dbReference type="AlphaFoldDB" id="B9KYK4"/>
<dbReference type="InterPro" id="IPR036390">
    <property type="entry name" value="WH_DNA-bd_sf"/>
</dbReference>
<dbReference type="Gene3D" id="1.10.10.10">
    <property type="entry name" value="Winged helix-like DNA-binding domain superfamily/Winged helix DNA-binding domain"/>
    <property type="match status" value="1"/>
</dbReference>
<accession>B9KYK4</accession>
<dbReference type="KEGG" id="tro:trd_0550"/>
<organism evidence="4 5">
    <name type="scientific">Thermomicrobium roseum (strain ATCC 27502 / DSM 5159 / P-2)</name>
    <dbReference type="NCBI Taxonomy" id="309801"/>
    <lineage>
        <taxon>Bacteria</taxon>
        <taxon>Pseudomonadati</taxon>
        <taxon>Thermomicrobiota</taxon>
        <taxon>Thermomicrobia</taxon>
        <taxon>Thermomicrobiales</taxon>
        <taxon>Thermomicrobiaceae</taxon>
        <taxon>Thermomicrobium</taxon>
    </lineage>
</organism>
<sequence length="781" mass="86200">MTITTDILRQAAQKYQALGLPAIPAYRGRPLILWQVYQQRLPEPEEVEGWPWSKADGVAVICGHQTTFGGFWWCLDVEHQHRVEAERWLDATHPGWRHGLVAESQRNGLHVYCRSRQPVRTQRHEWGDIKGSGSLVYAPPSRRYKPDATQDYEWLSFDPTNALQLEPADLPWPTDNGHQQGPLGQPSLAETLKTTIPVGNRHNTMVRVAGWLRGVGHLEPDEILTVLQQMNRRCEVPLPDQELVEIARSSSKWSVNPTLVAGNGHQQSTDSGGHPVRKPVRFTGRETPPLRPWLVADVIPEGLPALIYGNGGSAKSYLALLAGLAVAAGVPWLGKPTVQRPTLFADFELDETEQHRRARRLAIGLGLADVPEVFEYVQLADLSPRDAEAVLVDWVAAHPDGLVIVDSVGAAAITDLEKAQAVVQVFRNLRSLNPGGLLLVDHQAKLQPGQDYRDKTPFGSVYKYNLSRVVWQSELVESQPGEAWVILRNTKNNLGPLQGEIGVKLSFGEGLVTVTPVALTTGPLVERASLESRIIAVLKEHGPSTAQEIADRLEANPKSVKAKLSRLKGLGRVVVTGTVGREHLWSLPGTPGHSPDDQEQASLTLTDNTAVNVNAGPGKHHTPHREAKIDAQDPGGEAGKHHTWLHEAQNDEHTPAGEAEKHHAWLPDAKNAVCEVCGQLFTWSGRGQPARYCSRTCQMKAYRQRSTPVDAPGRGNPGSLATETETNGHPPDPSACLDCGKRIDAEGFQYICPPCMKLRYDKLQRQYPEKLIRWLEQQHGR</sequence>
<dbReference type="eggNOG" id="COG2345">
    <property type="taxonomic scope" value="Bacteria"/>
</dbReference>
<dbReference type="SUPFAM" id="SSF46785">
    <property type="entry name" value="Winged helix' DNA-binding domain"/>
    <property type="match status" value="1"/>
</dbReference>
<dbReference type="SUPFAM" id="SSF52540">
    <property type="entry name" value="P-loop containing nucleoside triphosphate hydrolases"/>
    <property type="match status" value="1"/>
</dbReference>
<feature type="domain" description="Primase C-terminal 1" evidence="2">
    <location>
        <begin position="191"/>
        <end position="256"/>
    </location>
</feature>
<reference evidence="4 5" key="1">
    <citation type="journal article" date="2009" name="PLoS ONE">
        <title>Complete genome sequence of the aerobic CO-oxidizing thermophile Thermomicrobium roseum.</title>
        <authorList>
            <person name="Wu D."/>
            <person name="Raymond J."/>
            <person name="Wu M."/>
            <person name="Chatterji S."/>
            <person name="Ren Q."/>
            <person name="Graham J.E."/>
            <person name="Bryant D.A."/>
            <person name="Robb F."/>
            <person name="Colman A."/>
            <person name="Tallon L.J."/>
            <person name="Badger J.H."/>
            <person name="Madupu R."/>
            <person name="Ward N.L."/>
            <person name="Eisen J.A."/>
        </authorList>
    </citation>
    <scope>NUCLEOTIDE SEQUENCE [LARGE SCALE GENOMIC DNA]</scope>
    <source>
        <strain evidence="5">ATCC 27502 / DSM 5159 / P-2</strain>
    </source>
</reference>
<keyword evidence="5" id="KW-1185">Reference proteome</keyword>
<evidence type="ECO:0000256" key="1">
    <source>
        <dbReference type="SAM" id="MobiDB-lite"/>
    </source>
</evidence>
<dbReference type="InterPro" id="IPR027417">
    <property type="entry name" value="P-loop_NTPase"/>
</dbReference>
<proteinExistence type="predicted"/>
<protein>
    <recommendedName>
        <fullName evidence="6">DNA primase/polymerase bifunctional N-terminal domain-containing protein</fullName>
    </recommendedName>
</protein>
<dbReference type="Gene3D" id="3.30.720.160">
    <property type="entry name" value="Bifunctional DNA primase/polymerase, N-terminal"/>
    <property type="match status" value="1"/>
</dbReference>
<feature type="region of interest" description="Disordered" evidence="1">
    <location>
        <begin position="616"/>
        <end position="641"/>
    </location>
</feature>
<evidence type="ECO:0000313" key="4">
    <source>
        <dbReference type="EMBL" id="ACM04832.1"/>
    </source>
</evidence>
<dbReference type="SMART" id="SM00942">
    <property type="entry name" value="PriCT_1"/>
    <property type="match status" value="1"/>
</dbReference>
<dbReference type="Proteomes" id="UP000000447">
    <property type="component" value="Chromosome"/>
</dbReference>
<dbReference type="STRING" id="309801.trd_0550"/>
<dbReference type="InterPro" id="IPR036388">
    <property type="entry name" value="WH-like_DNA-bd_sf"/>
</dbReference>
<dbReference type="SUPFAM" id="SSF56747">
    <property type="entry name" value="Prim-pol domain"/>
    <property type="match status" value="1"/>
</dbReference>
<dbReference type="SMART" id="SM00943">
    <property type="entry name" value="Prim-Pol"/>
    <property type="match status" value="1"/>
</dbReference>
<evidence type="ECO:0008006" key="6">
    <source>
        <dbReference type="Google" id="ProtNLM"/>
    </source>
</evidence>
<dbReference type="RefSeq" id="WP_012641954.1">
    <property type="nucleotide sequence ID" value="NC_011959.1"/>
</dbReference>
<dbReference type="Pfam" id="PF13481">
    <property type="entry name" value="AAA_25"/>
    <property type="match status" value="1"/>
</dbReference>
<dbReference type="InterPro" id="IPR015330">
    <property type="entry name" value="DNA_primase/pol_bifunc_N"/>
</dbReference>
<dbReference type="HOGENOM" id="CLU_358595_0_0_0"/>
<gene>
    <name evidence="4" type="ordered locus">trd_0550</name>
</gene>